<dbReference type="Proteomes" id="UP001066276">
    <property type="component" value="Chromosome 9"/>
</dbReference>
<keyword evidence="3" id="KW-1185">Reference proteome</keyword>
<sequence>MASPPQSQEPPGRRPREITGSRGPIKPPIRPLRFAANCPPAATPHKAAALTSPGPPTRPGKPTAERRASSDPARARPFVRSQFYTTEAWAKSPPPQPAAPAPSQCRPARKTKMSPPCQDKCKNRAPSRAEPH</sequence>
<dbReference type="AlphaFoldDB" id="A0AAV7MX98"/>
<accession>A0AAV7MX98</accession>
<evidence type="ECO:0000313" key="2">
    <source>
        <dbReference type="EMBL" id="KAJ1108390.1"/>
    </source>
</evidence>
<dbReference type="EMBL" id="JANPWB010000013">
    <property type="protein sequence ID" value="KAJ1108390.1"/>
    <property type="molecule type" value="Genomic_DNA"/>
</dbReference>
<comment type="caution">
    <text evidence="2">The sequence shown here is derived from an EMBL/GenBank/DDBJ whole genome shotgun (WGS) entry which is preliminary data.</text>
</comment>
<feature type="compositionally biased region" description="Basic and acidic residues" evidence="1">
    <location>
        <begin position="119"/>
        <end position="132"/>
    </location>
</feature>
<feature type="region of interest" description="Disordered" evidence="1">
    <location>
        <begin position="1"/>
        <end position="132"/>
    </location>
</feature>
<proteinExistence type="predicted"/>
<organism evidence="2 3">
    <name type="scientific">Pleurodeles waltl</name>
    <name type="common">Iberian ribbed newt</name>
    <dbReference type="NCBI Taxonomy" id="8319"/>
    <lineage>
        <taxon>Eukaryota</taxon>
        <taxon>Metazoa</taxon>
        <taxon>Chordata</taxon>
        <taxon>Craniata</taxon>
        <taxon>Vertebrata</taxon>
        <taxon>Euteleostomi</taxon>
        <taxon>Amphibia</taxon>
        <taxon>Batrachia</taxon>
        <taxon>Caudata</taxon>
        <taxon>Salamandroidea</taxon>
        <taxon>Salamandridae</taxon>
        <taxon>Pleurodelinae</taxon>
        <taxon>Pleurodeles</taxon>
    </lineage>
</organism>
<name>A0AAV7MX98_PLEWA</name>
<evidence type="ECO:0000313" key="3">
    <source>
        <dbReference type="Proteomes" id="UP001066276"/>
    </source>
</evidence>
<reference evidence="2" key="1">
    <citation type="journal article" date="2022" name="bioRxiv">
        <title>Sequencing and chromosome-scale assembly of the giantPleurodeles waltlgenome.</title>
        <authorList>
            <person name="Brown T."/>
            <person name="Elewa A."/>
            <person name="Iarovenko S."/>
            <person name="Subramanian E."/>
            <person name="Araus A.J."/>
            <person name="Petzold A."/>
            <person name="Susuki M."/>
            <person name="Suzuki K.-i.T."/>
            <person name="Hayashi T."/>
            <person name="Toyoda A."/>
            <person name="Oliveira C."/>
            <person name="Osipova E."/>
            <person name="Leigh N.D."/>
            <person name="Simon A."/>
            <person name="Yun M.H."/>
        </authorList>
    </citation>
    <scope>NUCLEOTIDE SEQUENCE</scope>
    <source>
        <strain evidence="2">20211129_DDA</strain>
        <tissue evidence="2">Liver</tissue>
    </source>
</reference>
<protein>
    <submittedName>
        <fullName evidence="2">Uncharacterized protein</fullName>
    </submittedName>
</protein>
<gene>
    <name evidence="2" type="ORF">NDU88_005766</name>
</gene>
<evidence type="ECO:0000256" key="1">
    <source>
        <dbReference type="SAM" id="MobiDB-lite"/>
    </source>
</evidence>